<proteinExistence type="predicted"/>
<reference evidence="2 3" key="1">
    <citation type="submission" date="2020-05" db="EMBL/GenBank/DDBJ databases">
        <title>WGS assembly of Panicum virgatum.</title>
        <authorList>
            <person name="Lovell J.T."/>
            <person name="Jenkins J."/>
            <person name="Shu S."/>
            <person name="Juenger T.E."/>
            <person name="Schmutz J."/>
        </authorList>
    </citation>
    <scope>NUCLEOTIDE SEQUENCE</scope>
    <source>
        <strain evidence="2">AP13</strain>
        <strain evidence="3">cv. AP13</strain>
    </source>
</reference>
<feature type="compositionally biased region" description="Polar residues" evidence="1">
    <location>
        <begin position="1"/>
        <end position="15"/>
    </location>
</feature>
<accession>A0A8T0X4N7</accession>
<dbReference type="EMBL" id="CM029037">
    <property type="protein sequence ID" value="KAG2656662.1"/>
    <property type="molecule type" value="Genomic_DNA"/>
</dbReference>
<dbReference type="EMBL" id="CM029037">
    <property type="protein sequence ID" value="KAG2656666.1"/>
    <property type="molecule type" value="Genomic_DNA"/>
</dbReference>
<feature type="compositionally biased region" description="Low complexity" evidence="1">
    <location>
        <begin position="20"/>
        <end position="46"/>
    </location>
</feature>
<dbReference type="EMBL" id="CM029037">
    <property type="protein sequence ID" value="KAG2656667.1"/>
    <property type="molecule type" value="Genomic_DNA"/>
</dbReference>
<dbReference type="EMBL" id="CM029037">
    <property type="protein sequence ID" value="KAG2656663.1"/>
    <property type="molecule type" value="Genomic_DNA"/>
</dbReference>
<dbReference type="EMBL" id="CM029037">
    <property type="protein sequence ID" value="KAG2656664.1"/>
    <property type="molecule type" value="Genomic_DNA"/>
</dbReference>
<feature type="region of interest" description="Disordered" evidence="1">
    <location>
        <begin position="1"/>
        <end position="92"/>
    </location>
</feature>
<evidence type="ECO:0000313" key="2">
    <source>
        <dbReference type="EMBL" id="KAG2656661.1"/>
    </source>
</evidence>
<dbReference type="EMBL" id="CM029037">
    <property type="protein sequence ID" value="KAG2656661.1"/>
    <property type="molecule type" value="Genomic_DNA"/>
</dbReference>
<feature type="compositionally biased region" description="Pro residues" evidence="1">
    <location>
        <begin position="70"/>
        <end position="84"/>
    </location>
</feature>
<protein>
    <submittedName>
        <fullName evidence="2">Uncharacterized protein</fullName>
    </submittedName>
</protein>
<sequence>MPTPPTRSTNPFQTTRHPRQPSSSRAPPNPASAAPPSSLAAPYSRRLSPSLRCGGVEGGFGELSRHPRRPPTSPNAGAPPPPHPQSRDERMRLPLPVMPLRSSHRRSGEWRLPRSSYWPGPARPHIQGFPASDSDVGSGFFDFVARIECPFFRPATSCGMGARMQRRRRPAVAQLPHGVLKLAISSKVLSSVYTVPLPLLHSIPTVLLYFPRYPRVCLGSKLLVIPMTKRDMDIFLIRHRRMAQRDLARRRSIPRPPTRLLVRSSQFLFVWQIEDWCLKQSIRLFLLPPSAAATWHN</sequence>
<evidence type="ECO:0000256" key="1">
    <source>
        <dbReference type="SAM" id="MobiDB-lite"/>
    </source>
</evidence>
<evidence type="ECO:0000313" key="3">
    <source>
        <dbReference type="Proteomes" id="UP000823388"/>
    </source>
</evidence>
<dbReference type="AlphaFoldDB" id="A0A8T0X4N7"/>
<organism evidence="2 3">
    <name type="scientific">Panicum virgatum</name>
    <name type="common">Blackwell switchgrass</name>
    <dbReference type="NCBI Taxonomy" id="38727"/>
    <lineage>
        <taxon>Eukaryota</taxon>
        <taxon>Viridiplantae</taxon>
        <taxon>Streptophyta</taxon>
        <taxon>Embryophyta</taxon>
        <taxon>Tracheophyta</taxon>
        <taxon>Spermatophyta</taxon>
        <taxon>Magnoliopsida</taxon>
        <taxon>Liliopsida</taxon>
        <taxon>Poales</taxon>
        <taxon>Poaceae</taxon>
        <taxon>PACMAD clade</taxon>
        <taxon>Panicoideae</taxon>
        <taxon>Panicodae</taxon>
        <taxon>Paniceae</taxon>
        <taxon>Panicinae</taxon>
        <taxon>Panicum</taxon>
        <taxon>Panicum sect. Hiantes</taxon>
    </lineage>
</organism>
<keyword evidence="3" id="KW-1185">Reference proteome</keyword>
<gene>
    <name evidence="2" type="ORF">PVAP13_1KG101054</name>
</gene>
<name>A0A8T0X4N7_PANVG</name>
<dbReference type="Proteomes" id="UP000823388">
    <property type="component" value="Chromosome 1K"/>
</dbReference>
<comment type="caution">
    <text evidence="2">The sequence shown here is derived from an EMBL/GenBank/DDBJ whole genome shotgun (WGS) entry which is preliminary data.</text>
</comment>
<dbReference type="EMBL" id="CM029037">
    <property type="protein sequence ID" value="KAG2656665.1"/>
    <property type="molecule type" value="Genomic_DNA"/>
</dbReference>